<dbReference type="KEGG" id="phu:Phum_PHUM280820"/>
<dbReference type="RefSeq" id="XP_002426842.1">
    <property type="nucleotide sequence ID" value="XM_002426797.1"/>
</dbReference>
<feature type="repeat" description="ANK" evidence="2">
    <location>
        <begin position="256"/>
        <end position="288"/>
    </location>
</feature>
<dbReference type="SUPFAM" id="SSF48403">
    <property type="entry name" value="Ankyrin repeat"/>
    <property type="match status" value="1"/>
</dbReference>
<evidence type="ECO:0000256" key="2">
    <source>
        <dbReference type="PROSITE-ProRule" id="PRU00023"/>
    </source>
</evidence>
<feature type="coiled-coil region" evidence="3">
    <location>
        <begin position="311"/>
        <end position="338"/>
    </location>
</feature>
<dbReference type="FunCoup" id="E0VL48">
    <property type="interactions" value="243"/>
</dbReference>
<feature type="repeat" description="ANK" evidence="2">
    <location>
        <begin position="223"/>
        <end position="255"/>
    </location>
</feature>
<proteinExistence type="predicted"/>
<dbReference type="VEuPathDB" id="VectorBase:PHUM280820"/>
<dbReference type="eggNOG" id="KOG0505">
    <property type="taxonomic scope" value="Eukaryota"/>
</dbReference>
<reference evidence="5" key="1">
    <citation type="submission" date="2007-04" db="EMBL/GenBank/DDBJ databases">
        <title>Annotation of Pediculus humanus corporis strain USDA.</title>
        <authorList>
            <person name="Kirkness E."/>
            <person name="Hannick L."/>
            <person name="Hass B."/>
            <person name="Bruggner R."/>
            <person name="Lawson D."/>
            <person name="Bidwell S."/>
            <person name="Joardar V."/>
            <person name="Caler E."/>
            <person name="Walenz B."/>
            <person name="Inman J."/>
            <person name="Schobel S."/>
            <person name="Galinsky K."/>
            <person name="Amedeo P."/>
            <person name="Strausberg R."/>
        </authorList>
    </citation>
    <scope>NUCLEOTIDE SEQUENCE</scope>
    <source>
        <strain evidence="5">USDA</strain>
    </source>
</reference>
<name>E0VL48_PEDHC</name>
<dbReference type="GO" id="GO:0017020">
    <property type="term" value="F:myosin phosphatase regulator activity"/>
    <property type="evidence" value="ECO:0007669"/>
    <property type="project" value="TreeGrafter"/>
</dbReference>
<evidence type="ECO:0000313" key="5">
    <source>
        <dbReference type="EMBL" id="EEB14104.1"/>
    </source>
</evidence>
<dbReference type="InParanoid" id="E0VL48"/>
<dbReference type="GeneID" id="8229464"/>
<feature type="region of interest" description="Disordered" evidence="4">
    <location>
        <begin position="453"/>
        <end position="472"/>
    </location>
</feature>
<dbReference type="SMART" id="SM00248">
    <property type="entry name" value="ANK"/>
    <property type="match status" value="5"/>
</dbReference>
<feature type="repeat" description="ANK" evidence="2">
    <location>
        <begin position="128"/>
        <end position="160"/>
    </location>
</feature>
<dbReference type="Proteomes" id="UP000009046">
    <property type="component" value="Unassembled WGS sequence"/>
</dbReference>
<dbReference type="FunFam" id="1.25.40.20:FF:000198">
    <property type="entry name" value="Myosin binding subunit, isoform P"/>
    <property type="match status" value="1"/>
</dbReference>
<dbReference type="OMA" id="KDHEHEN"/>
<dbReference type="PROSITE" id="PS50297">
    <property type="entry name" value="ANK_REP_REGION"/>
    <property type="match status" value="4"/>
</dbReference>
<dbReference type="InterPro" id="IPR002110">
    <property type="entry name" value="Ankyrin_rpt"/>
</dbReference>
<feature type="repeat" description="ANK" evidence="2">
    <location>
        <begin position="95"/>
        <end position="127"/>
    </location>
</feature>
<gene>
    <name evidence="6" type="primary">8229464</name>
    <name evidence="5" type="ORF">Phum_PHUM280820</name>
</gene>
<protein>
    <submittedName>
        <fullName evidence="5">Protein phosphatase 1 regulatory subunit 16A, putative</fullName>
    </submittedName>
</protein>
<evidence type="ECO:0000256" key="3">
    <source>
        <dbReference type="SAM" id="Coils"/>
    </source>
</evidence>
<dbReference type="PANTHER" id="PTHR24179">
    <property type="entry name" value="PROTEIN PHOSPHATASE 1 REGULATORY SUBUNIT 12"/>
    <property type="match status" value="1"/>
</dbReference>
<dbReference type="EMBL" id="AAZO01003264">
    <property type="status" value="NOT_ANNOTATED_CDS"/>
    <property type="molecule type" value="Genomic_DNA"/>
</dbReference>
<evidence type="ECO:0000313" key="7">
    <source>
        <dbReference type="Proteomes" id="UP000009046"/>
    </source>
</evidence>
<dbReference type="PROSITE" id="PS50088">
    <property type="entry name" value="ANK_REPEAT"/>
    <property type="match status" value="4"/>
</dbReference>
<dbReference type="InterPro" id="IPR051226">
    <property type="entry name" value="PP1_Regulatory_Subunit"/>
</dbReference>
<dbReference type="EnsemblMetazoa" id="PHUM280820-RA">
    <property type="protein sequence ID" value="PHUM280820-PA"/>
    <property type="gene ID" value="PHUM280820"/>
</dbReference>
<dbReference type="AlphaFoldDB" id="E0VL48"/>
<evidence type="ECO:0000313" key="6">
    <source>
        <dbReference type="EnsemblMetazoa" id="PHUM280820-PA"/>
    </source>
</evidence>
<dbReference type="HOGENOM" id="CLU_000134_54_2_1"/>
<accession>E0VL48</accession>
<evidence type="ECO:0000256" key="1">
    <source>
        <dbReference type="ARBA" id="ARBA00022737"/>
    </source>
</evidence>
<keyword evidence="2" id="KW-0040">ANK repeat</keyword>
<dbReference type="EMBL" id="DS235269">
    <property type="protein sequence ID" value="EEB14104.1"/>
    <property type="molecule type" value="Genomic_DNA"/>
</dbReference>
<dbReference type="Pfam" id="PF12796">
    <property type="entry name" value="Ank_2"/>
    <property type="match status" value="2"/>
</dbReference>
<reference evidence="5" key="2">
    <citation type="submission" date="2007-04" db="EMBL/GenBank/DDBJ databases">
        <title>The genome of the human body louse.</title>
        <authorList>
            <consortium name="The Human Body Louse Genome Consortium"/>
            <person name="Kirkness E."/>
            <person name="Walenz B."/>
            <person name="Hass B."/>
            <person name="Bruggner R."/>
            <person name="Strausberg R."/>
        </authorList>
    </citation>
    <scope>NUCLEOTIDE SEQUENCE</scope>
    <source>
        <strain evidence="5">USDA</strain>
    </source>
</reference>
<keyword evidence="3" id="KW-0175">Coiled coil</keyword>
<reference evidence="6" key="3">
    <citation type="submission" date="2020-05" db="UniProtKB">
        <authorList>
            <consortium name="EnsemblMetazoa"/>
        </authorList>
    </citation>
    <scope>IDENTIFICATION</scope>
    <source>
        <strain evidence="6">USDA</strain>
    </source>
</reference>
<dbReference type="InterPro" id="IPR036770">
    <property type="entry name" value="Ankyrin_rpt-contain_sf"/>
</dbReference>
<dbReference type="PRINTS" id="PR01415">
    <property type="entry name" value="ANKYRIN"/>
</dbReference>
<keyword evidence="1" id="KW-0677">Repeat</keyword>
<dbReference type="PANTHER" id="PTHR24179:SF29">
    <property type="entry name" value="LD46604P"/>
    <property type="match status" value="1"/>
</dbReference>
<keyword evidence="7" id="KW-1185">Reference proteome</keyword>
<dbReference type="GO" id="GO:0004857">
    <property type="term" value="F:enzyme inhibitor activity"/>
    <property type="evidence" value="ECO:0007669"/>
    <property type="project" value="TreeGrafter"/>
</dbReference>
<sequence length="502" mass="56246">MDHSDLVAEMPHVERLSTQERLHLARKRRLQQLKVWAQREKEWNKHHKNVKEKVTEKKIYFSNSVMLLEAAARNDIEEVKRLLMSGVDPDSTNEDGLTALHQCCIDDNEEMMKLLIEFGANVNAEDSEKWTPLHAAATCAHLHLVRYLISKGANLLAVNADGNMPYDICEDEAALDYIEGEMARRGVTQELIDETRADTELKMLADLQKASALGLDLEYQDSQGATPLHIAAANGYLRVVEYLLDQHVSTDVQDIDCWHPVHAAACWGHLEVLELLVQNGADLNAKTKHDETPADICEDVELRERILQLRTEQETKKAQEAQKRKDAVEEARLRLTLASEVPIQSPPNSNGSVELLVTENSNLNRWEQENNLEESVTTSRELIMRREPEGKDHEHENEIIDEFINEKVVPAAETSCVTSESANGKININVTVTINTLADLKKQRAQIRSCNSDTNGMVGLSPRPSVTGSDTVSVDNGGVKKFTGATGDVVPDVRTRRCCLLM</sequence>
<dbReference type="GO" id="GO:0005737">
    <property type="term" value="C:cytoplasm"/>
    <property type="evidence" value="ECO:0007669"/>
    <property type="project" value="TreeGrafter"/>
</dbReference>
<dbReference type="Gene3D" id="1.25.40.20">
    <property type="entry name" value="Ankyrin repeat-containing domain"/>
    <property type="match status" value="2"/>
</dbReference>
<dbReference type="CTD" id="8229464"/>
<evidence type="ECO:0000256" key="4">
    <source>
        <dbReference type="SAM" id="MobiDB-lite"/>
    </source>
</evidence>
<dbReference type="OrthoDB" id="19014at2759"/>
<organism>
    <name type="scientific">Pediculus humanus subsp. corporis</name>
    <name type="common">Body louse</name>
    <dbReference type="NCBI Taxonomy" id="121224"/>
    <lineage>
        <taxon>Eukaryota</taxon>
        <taxon>Metazoa</taxon>
        <taxon>Ecdysozoa</taxon>
        <taxon>Arthropoda</taxon>
        <taxon>Hexapoda</taxon>
        <taxon>Insecta</taxon>
        <taxon>Pterygota</taxon>
        <taxon>Neoptera</taxon>
        <taxon>Paraneoptera</taxon>
        <taxon>Psocodea</taxon>
        <taxon>Troctomorpha</taxon>
        <taxon>Phthiraptera</taxon>
        <taxon>Anoplura</taxon>
        <taxon>Pediculidae</taxon>
        <taxon>Pediculus</taxon>
    </lineage>
</organism>
<dbReference type="STRING" id="121224.E0VL48"/>